<evidence type="ECO:0000256" key="1">
    <source>
        <dbReference type="SAM" id="SignalP"/>
    </source>
</evidence>
<dbReference type="SUPFAM" id="SSF49464">
    <property type="entry name" value="Carboxypeptidase regulatory domain-like"/>
    <property type="match status" value="1"/>
</dbReference>
<dbReference type="AlphaFoldDB" id="A0AA49JWY1"/>
<protein>
    <submittedName>
        <fullName evidence="2">Carboxypeptidase-like regulatory domain-containing protein</fullName>
    </submittedName>
</protein>
<dbReference type="RefSeq" id="WP_367886344.1">
    <property type="nucleotide sequence ID" value="NZ_CP130612.1"/>
</dbReference>
<sequence>MPSLRPLLRALAVAAAVLLPGALLPNALAAQTAVVRGIVTDSVGNPIRGVEVLALQQERSVRTGADGRFVLRNMPWGQVVLMARLPGWRAQEQVVRINDDGTSREVRFAMVRAVQLLDTLRIVSQDGCAATQIEGFECRRRAGIGQFRGPEELEAIRAQHMADMFEGMTGLRREPFRDVARGRLDWTVASTTGWRCLTEAFNGRFRTAREEIIYPEQIYAIEYYDVYERVPEIYKRFAWPNTTDRPCALVVYWTKAYVEENGGPPRQRP</sequence>
<keyword evidence="2" id="KW-0645">Protease</keyword>
<gene>
    <name evidence="2" type="ORF">Strain138_002814</name>
    <name evidence="3" type="ORF">Strain318_002814</name>
</gene>
<dbReference type="Gene3D" id="2.60.40.1120">
    <property type="entry name" value="Carboxypeptidase-like, regulatory domain"/>
    <property type="match status" value="1"/>
</dbReference>
<feature type="chain" id="PRO_5041348215" evidence="1">
    <location>
        <begin position="30"/>
        <end position="269"/>
    </location>
</feature>
<dbReference type="PROSITE" id="PS51318">
    <property type="entry name" value="TAT"/>
    <property type="match status" value="1"/>
</dbReference>
<dbReference type="InterPro" id="IPR006311">
    <property type="entry name" value="TAT_signal"/>
</dbReference>
<dbReference type="InterPro" id="IPR008969">
    <property type="entry name" value="CarboxyPept-like_regulatory"/>
</dbReference>
<dbReference type="KEGG" id="pspc:Strain318_002814"/>
<name>A0AA49JWY1_9BACT</name>
<feature type="signal peptide" evidence="1">
    <location>
        <begin position="1"/>
        <end position="29"/>
    </location>
</feature>
<dbReference type="GO" id="GO:0004180">
    <property type="term" value="F:carboxypeptidase activity"/>
    <property type="evidence" value="ECO:0007669"/>
    <property type="project" value="UniProtKB-KW"/>
</dbReference>
<keyword evidence="1" id="KW-0732">Signal</keyword>
<reference evidence="2" key="1">
    <citation type="submission" date="2023-07" db="EMBL/GenBank/DDBJ databases">
        <authorList>
            <person name="Haufschild T."/>
            <person name="Kallscheuer N."/>
            <person name="Hammer J."/>
            <person name="Kohn T."/>
            <person name="Kabuu M."/>
            <person name="Jogler M."/>
            <person name="Wohfarth N."/>
            <person name="Heuer A."/>
            <person name="Rohde M."/>
            <person name="van Teeseling M.C.F."/>
            <person name="Jogler C."/>
        </authorList>
    </citation>
    <scope>NUCLEOTIDE SEQUENCE</scope>
    <source>
        <strain evidence="2">Strain 138</strain>
        <strain evidence="3">Strain 318</strain>
    </source>
</reference>
<dbReference type="Proteomes" id="UP001229955">
    <property type="component" value="Chromosome"/>
</dbReference>
<keyword evidence="4" id="KW-1185">Reference proteome</keyword>
<dbReference type="EMBL" id="CP130613">
    <property type="protein sequence ID" value="WKW16398.1"/>
    <property type="molecule type" value="Genomic_DNA"/>
</dbReference>
<accession>A0AA49K353</accession>
<evidence type="ECO:0000313" key="2">
    <source>
        <dbReference type="EMBL" id="WKW13491.1"/>
    </source>
</evidence>
<keyword evidence="2" id="KW-0121">Carboxypeptidase</keyword>
<accession>A0AA49JWY1</accession>
<evidence type="ECO:0000313" key="3">
    <source>
        <dbReference type="EMBL" id="WKW16398.1"/>
    </source>
</evidence>
<dbReference type="Pfam" id="PF13620">
    <property type="entry name" value="CarboxypepD_reg"/>
    <property type="match status" value="1"/>
</dbReference>
<dbReference type="EMBL" id="CP130612">
    <property type="protein sequence ID" value="WKW13491.1"/>
    <property type="molecule type" value="Genomic_DNA"/>
</dbReference>
<proteinExistence type="predicted"/>
<keyword evidence="2" id="KW-0378">Hydrolase</keyword>
<evidence type="ECO:0000313" key="4">
    <source>
        <dbReference type="Proteomes" id="UP001229955"/>
    </source>
</evidence>
<organism evidence="2">
    <name type="scientific">Pseudogemmatithrix spongiicola</name>
    <dbReference type="NCBI Taxonomy" id="3062599"/>
    <lineage>
        <taxon>Bacteria</taxon>
        <taxon>Pseudomonadati</taxon>
        <taxon>Gemmatimonadota</taxon>
        <taxon>Gemmatimonadia</taxon>
        <taxon>Gemmatimonadales</taxon>
        <taxon>Gemmatimonadaceae</taxon>
        <taxon>Pseudogemmatithrix</taxon>
    </lineage>
</organism>